<dbReference type="InterPro" id="IPR016483">
    <property type="entry name" value="UCP006404_Pept_M50_CBS"/>
</dbReference>
<dbReference type="EMBL" id="JAVALS010000001">
    <property type="protein sequence ID" value="MDP5225941.1"/>
    <property type="molecule type" value="Genomic_DNA"/>
</dbReference>
<evidence type="ECO:0000256" key="11">
    <source>
        <dbReference type="ARBA" id="ARBA00023049"/>
    </source>
</evidence>
<keyword evidence="17" id="KW-1185">Reference proteome</keyword>
<organism evidence="16 17">
    <name type="scientific">Arthrobacter horti</name>
    <dbReference type="NCBI Taxonomy" id="3068273"/>
    <lineage>
        <taxon>Bacteria</taxon>
        <taxon>Bacillati</taxon>
        <taxon>Actinomycetota</taxon>
        <taxon>Actinomycetes</taxon>
        <taxon>Micrococcales</taxon>
        <taxon>Micrococcaceae</taxon>
        <taxon>Arthrobacter</taxon>
    </lineage>
</organism>
<evidence type="ECO:0000256" key="13">
    <source>
        <dbReference type="ARBA" id="ARBA00023136"/>
    </source>
</evidence>
<feature type="domain" description="Peptidase M50" evidence="15">
    <location>
        <begin position="59"/>
        <end position="132"/>
    </location>
</feature>
<evidence type="ECO:0000256" key="10">
    <source>
        <dbReference type="ARBA" id="ARBA00022989"/>
    </source>
</evidence>
<feature type="transmembrane region" description="Helical" evidence="14">
    <location>
        <begin position="21"/>
        <end position="42"/>
    </location>
</feature>
<reference evidence="16 17" key="1">
    <citation type="submission" date="2023-08" db="EMBL/GenBank/DDBJ databases">
        <title>Arthrobacter horti sp. nov., isolated from forest soil.</title>
        <authorList>
            <person name="Park M."/>
        </authorList>
    </citation>
    <scope>NUCLEOTIDE SEQUENCE [LARGE SCALE GENOMIC DNA]</scope>
    <source>
        <strain evidence="16 17">YJM1</strain>
    </source>
</reference>
<evidence type="ECO:0000256" key="7">
    <source>
        <dbReference type="ARBA" id="ARBA00022737"/>
    </source>
</evidence>
<dbReference type="PANTHER" id="PTHR39188">
    <property type="entry name" value="MEMBRANE-ASSOCIATED ZINC METALLOPROTEASE M50B"/>
    <property type="match status" value="1"/>
</dbReference>
<evidence type="ECO:0000256" key="14">
    <source>
        <dbReference type="PIRNR" id="PIRNR006404"/>
    </source>
</evidence>
<dbReference type="GO" id="GO:0008233">
    <property type="term" value="F:peptidase activity"/>
    <property type="evidence" value="ECO:0007669"/>
    <property type="project" value="UniProtKB-KW"/>
</dbReference>
<keyword evidence="6 14" id="KW-0479">Metal-binding</keyword>
<comment type="cofactor">
    <cofactor evidence="14">
        <name>Zn(2+)</name>
        <dbReference type="ChEBI" id="CHEBI:29105"/>
    </cofactor>
    <text evidence="14">Binds 1 zinc ion per subunit.</text>
</comment>
<comment type="caution">
    <text evidence="16">The sequence shown here is derived from an EMBL/GenBank/DDBJ whole genome shotgun (WGS) entry which is preliminary data.</text>
</comment>
<dbReference type="PANTHER" id="PTHR39188:SF3">
    <property type="entry name" value="STAGE IV SPORULATION PROTEIN FB"/>
    <property type="match status" value="1"/>
</dbReference>
<evidence type="ECO:0000256" key="6">
    <source>
        <dbReference type="ARBA" id="ARBA00022723"/>
    </source>
</evidence>
<dbReference type="RefSeq" id="WP_305994976.1">
    <property type="nucleotide sequence ID" value="NZ_JAVALS010000001.1"/>
</dbReference>
<feature type="domain" description="Peptidase M50" evidence="15">
    <location>
        <begin position="143"/>
        <end position="191"/>
    </location>
</feature>
<evidence type="ECO:0000256" key="4">
    <source>
        <dbReference type="ARBA" id="ARBA00022670"/>
    </source>
</evidence>
<comment type="subcellular location">
    <subcellularLocation>
        <location evidence="1 14">Cell membrane</location>
        <topology evidence="1 14">Multi-pass membrane protein</topology>
    </subcellularLocation>
</comment>
<dbReference type="PIRSF" id="PIRSF006404">
    <property type="entry name" value="UCP006404_Pept_M50_CBS"/>
    <property type="match status" value="1"/>
</dbReference>
<feature type="transmembrane region" description="Helical" evidence="14">
    <location>
        <begin position="186"/>
        <end position="207"/>
    </location>
</feature>
<keyword evidence="12" id="KW-0129">CBS domain</keyword>
<keyword evidence="3 14" id="KW-1003">Cell membrane</keyword>
<dbReference type="CDD" id="cd06164">
    <property type="entry name" value="S2P-M50_SpoIVFB_CBS"/>
    <property type="match status" value="1"/>
</dbReference>
<evidence type="ECO:0000259" key="15">
    <source>
        <dbReference type="Pfam" id="PF02163"/>
    </source>
</evidence>
<keyword evidence="4 14" id="KW-0645">Protease</keyword>
<dbReference type="Pfam" id="PF02163">
    <property type="entry name" value="Peptidase_M50"/>
    <property type="match status" value="2"/>
</dbReference>
<evidence type="ECO:0000256" key="12">
    <source>
        <dbReference type="ARBA" id="ARBA00023122"/>
    </source>
</evidence>
<keyword evidence="10 14" id="KW-1133">Transmembrane helix</keyword>
<comment type="similarity">
    <text evidence="2 14">Belongs to the peptidase M50B family.</text>
</comment>
<keyword evidence="5 14" id="KW-0812">Transmembrane</keyword>
<evidence type="ECO:0000313" key="16">
    <source>
        <dbReference type="EMBL" id="MDP5225941.1"/>
    </source>
</evidence>
<evidence type="ECO:0000256" key="2">
    <source>
        <dbReference type="ARBA" id="ARBA00007931"/>
    </source>
</evidence>
<evidence type="ECO:0000256" key="9">
    <source>
        <dbReference type="ARBA" id="ARBA00022833"/>
    </source>
</evidence>
<evidence type="ECO:0000256" key="3">
    <source>
        <dbReference type="ARBA" id="ARBA00022475"/>
    </source>
</evidence>
<protein>
    <recommendedName>
        <fullName evidence="14">Zinc metalloprotease</fullName>
    </recommendedName>
</protein>
<evidence type="ECO:0000256" key="5">
    <source>
        <dbReference type="ARBA" id="ARBA00022692"/>
    </source>
</evidence>
<evidence type="ECO:0000256" key="8">
    <source>
        <dbReference type="ARBA" id="ARBA00022801"/>
    </source>
</evidence>
<proteinExistence type="inferred from homology"/>
<feature type="transmembrane region" description="Helical" evidence="14">
    <location>
        <begin position="142"/>
        <end position="165"/>
    </location>
</feature>
<sequence length="380" mass="40078">MNRIAGREGIQLGKLWGVPIVLAYSWVIIAAFTVVSFGPMLLATMPGLGTWAYAVALSYAILLLLSVLVHELAHAFSAKAFGWATEKIVLNLWGGHTQFNEFTATPWRSVIVAFAGPLANFILAGAGWIVTVSAEPSGVPGILWGIFTWTNFVIGIFNILPGLPLDGGRLVESIVWRVSGSREKGTIAAGWTGRAIVAVIVLYFIVWPYLQGNGLDFKFAIITLLVAGFLWMGASEAIRFGAMRLRLPTVVAGALAEPALGVPAWATTAQVLDQLRMAPGVSLVLTGPDGAPQALLDAAALARVPSELLSTTAVESVSIPLVAGAYVPEHASGKELIDYLSTVDGREYAVVDAQGRVTGLLRQAVLVAAITGKAGRGPAR</sequence>
<accession>A0ABT9IK26</accession>
<keyword evidence="9 14" id="KW-0862">Zinc</keyword>
<feature type="transmembrane region" description="Helical" evidence="14">
    <location>
        <begin position="48"/>
        <end position="69"/>
    </location>
</feature>
<evidence type="ECO:0000313" key="17">
    <source>
        <dbReference type="Proteomes" id="UP001232725"/>
    </source>
</evidence>
<keyword evidence="11 14" id="KW-0482">Metalloprotease</keyword>
<feature type="transmembrane region" description="Helical" evidence="14">
    <location>
        <begin position="110"/>
        <end position="130"/>
    </location>
</feature>
<evidence type="ECO:0000256" key="1">
    <source>
        <dbReference type="ARBA" id="ARBA00004651"/>
    </source>
</evidence>
<name>A0ABT9IK26_9MICC</name>
<dbReference type="GO" id="GO:0006508">
    <property type="term" value="P:proteolysis"/>
    <property type="evidence" value="ECO:0007669"/>
    <property type="project" value="UniProtKB-KW"/>
</dbReference>
<keyword evidence="13 14" id="KW-0472">Membrane</keyword>
<keyword evidence="7" id="KW-0677">Repeat</keyword>
<gene>
    <name evidence="16" type="ORF">Q9R02_02110</name>
</gene>
<dbReference type="InterPro" id="IPR008915">
    <property type="entry name" value="Peptidase_M50"/>
</dbReference>
<feature type="transmembrane region" description="Helical" evidence="14">
    <location>
        <begin position="219"/>
        <end position="238"/>
    </location>
</feature>
<keyword evidence="8 14" id="KW-0378">Hydrolase</keyword>
<dbReference type="Proteomes" id="UP001232725">
    <property type="component" value="Unassembled WGS sequence"/>
</dbReference>